<accession>A0A2J6SID5</accession>
<reference evidence="1 2" key="1">
    <citation type="submission" date="2016-04" db="EMBL/GenBank/DDBJ databases">
        <title>A degradative enzymes factory behind the ericoid mycorrhizal symbiosis.</title>
        <authorList>
            <consortium name="DOE Joint Genome Institute"/>
            <person name="Martino E."/>
            <person name="Morin E."/>
            <person name="Grelet G."/>
            <person name="Kuo A."/>
            <person name="Kohler A."/>
            <person name="Daghino S."/>
            <person name="Barry K."/>
            <person name="Choi C."/>
            <person name="Cichocki N."/>
            <person name="Clum A."/>
            <person name="Copeland A."/>
            <person name="Hainaut M."/>
            <person name="Haridas S."/>
            <person name="Labutti K."/>
            <person name="Lindquist E."/>
            <person name="Lipzen A."/>
            <person name="Khouja H.-R."/>
            <person name="Murat C."/>
            <person name="Ohm R."/>
            <person name="Olson A."/>
            <person name="Spatafora J."/>
            <person name="Veneault-Fourrey C."/>
            <person name="Henrissat B."/>
            <person name="Grigoriev I."/>
            <person name="Martin F."/>
            <person name="Perotto S."/>
        </authorList>
    </citation>
    <scope>NUCLEOTIDE SEQUENCE [LARGE SCALE GENOMIC DNA]</scope>
    <source>
        <strain evidence="1 2">E</strain>
    </source>
</reference>
<organism evidence="1 2">
    <name type="scientific">Hyaloscypha bicolor E</name>
    <dbReference type="NCBI Taxonomy" id="1095630"/>
    <lineage>
        <taxon>Eukaryota</taxon>
        <taxon>Fungi</taxon>
        <taxon>Dikarya</taxon>
        <taxon>Ascomycota</taxon>
        <taxon>Pezizomycotina</taxon>
        <taxon>Leotiomycetes</taxon>
        <taxon>Helotiales</taxon>
        <taxon>Hyaloscyphaceae</taxon>
        <taxon>Hyaloscypha</taxon>
        <taxon>Hyaloscypha bicolor</taxon>
    </lineage>
</organism>
<dbReference type="InParanoid" id="A0A2J6SID5"/>
<dbReference type="GeneID" id="36579554"/>
<dbReference type="EMBL" id="KZ613913">
    <property type="protein sequence ID" value="PMD50536.1"/>
    <property type="molecule type" value="Genomic_DNA"/>
</dbReference>
<dbReference type="AlphaFoldDB" id="A0A2J6SID5"/>
<name>A0A2J6SID5_9HELO</name>
<keyword evidence="2" id="KW-1185">Reference proteome</keyword>
<dbReference type="Proteomes" id="UP000235371">
    <property type="component" value="Unassembled WGS sequence"/>
</dbReference>
<evidence type="ECO:0000313" key="2">
    <source>
        <dbReference type="Proteomes" id="UP000235371"/>
    </source>
</evidence>
<protein>
    <submittedName>
        <fullName evidence="1">Uncharacterized protein</fullName>
    </submittedName>
</protein>
<proteinExistence type="predicted"/>
<sequence length="227" mass="25070">MTTVATRGNVLCTNYQQSGNTLVPNRCYSSTPLEAAPAVFVNATHRFLASRSRPSKWEVSNNALCHPFASQYPISAAPTDYVHGPRLSTASASLDPDLPVAVGRKKEHHVRPRMPIARPLVPWQRPCTAAHRRSAALRWPCSDRSSADSWAVGACSTQRAANAAFHRSLSARVFSRREYVCAYVAVKKTSSIFPRQKQALGVCRVGGPPPLGYFYLKDLWWPETDGF</sequence>
<dbReference type="RefSeq" id="XP_024727440.1">
    <property type="nucleotide sequence ID" value="XM_024871472.1"/>
</dbReference>
<evidence type="ECO:0000313" key="1">
    <source>
        <dbReference type="EMBL" id="PMD50536.1"/>
    </source>
</evidence>
<gene>
    <name evidence="1" type="ORF">K444DRAFT_271227</name>
</gene>